<name>A0A5E4G8B4_PRUDU</name>
<accession>A0A5E4G8B4</accession>
<dbReference type="Proteomes" id="UP000327085">
    <property type="component" value="Chromosome 2"/>
</dbReference>
<dbReference type="EMBL" id="CABIKO010000423">
    <property type="protein sequence ID" value="VVA36021.1"/>
    <property type="molecule type" value="Genomic_DNA"/>
</dbReference>
<reference evidence="2" key="1">
    <citation type="journal article" date="2020" name="Plant J.">
        <title>Transposons played a major role in the diversification between the closely related almond and peach genomes: results from the almond genome sequence.</title>
        <authorList>
            <person name="Alioto T."/>
            <person name="Alexiou K.G."/>
            <person name="Bardil A."/>
            <person name="Barteri F."/>
            <person name="Castanera R."/>
            <person name="Cruz F."/>
            <person name="Dhingra A."/>
            <person name="Duval H."/>
            <person name="Fernandez I Marti A."/>
            <person name="Frias L."/>
            <person name="Galan B."/>
            <person name="Garcia J.L."/>
            <person name="Howad W."/>
            <person name="Gomez-Garrido J."/>
            <person name="Gut M."/>
            <person name="Julca I."/>
            <person name="Morata J."/>
            <person name="Puigdomenech P."/>
            <person name="Ribeca P."/>
            <person name="Rubio Cabetas M.J."/>
            <person name="Vlasova A."/>
            <person name="Wirthensohn M."/>
            <person name="Garcia-Mas J."/>
            <person name="Gabaldon T."/>
            <person name="Casacuberta J.M."/>
            <person name="Arus P."/>
        </authorList>
    </citation>
    <scope>NUCLEOTIDE SEQUENCE [LARGE SCALE GENOMIC DNA]</scope>
    <source>
        <strain evidence="2">cv. Texas</strain>
    </source>
</reference>
<dbReference type="InParanoid" id="A0A5E4G8B4"/>
<protein>
    <submittedName>
        <fullName evidence="1">PREDICTED: LOC110745843</fullName>
    </submittedName>
</protein>
<proteinExistence type="predicted"/>
<evidence type="ECO:0000313" key="2">
    <source>
        <dbReference type="Proteomes" id="UP000327085"/>
    </source>
</evidence>
<organism evidence="1 2">
    <name type="scientific">Prunus dulcis</name>
    <name type="common">Almond</name>
    <name type="synonym">Amygdalus dulcis</name>
    <dbReference type="NCBI Taxonomy" id="3755"/>
    <lineage>
        <taxon>Eukaryota</taxon>
        <taxon>Viridiplantae</taxon>
        <taxon>Streptophyta</taxon>
        <taxon>Embryophyta</taxon>
        <taxon>Tracheophyta</taxon>
        <taxon>Spermatophyta</taxon>
        <taxon>Magnoliopsida</taxon>
        <taxon>eudicotyledons</taxon>
        <taxon>Gunneridae</taxon>
        <taxon>Pentapetalae</taxon>
        <taxon>rosids</taxon>
        <taxon>fabids</taxon>
        <taxon>Rosales</taxon>
        <taxon>Rosaceae</taxon>
        <taxon>Amygdaloideae</taxon>
        <taxon>Amygdaleae</taxon>
        <taxon>Prunus</taxon>
    </lineage>
</organism>
<feature type="non-terminal residue" evidence="1">
    <location>
        <position position="63"/>
    </location>
</feature>
<feature type="non-terminal residue" evidence="1">
    <location>
        <position position="1"/>
    </location>
</feature>
<dbReference type="AlphaFoldDB" id="A0A5E4G8B4"/>
<evidence type="ECO:0000313" key="1">
    <source>
        <dbReference type="EMBL" id="VVA36021.1"/>
    </source>
</evidence>
<sequence>LVEVEEVPEHQTPTAKTGGTAMKLTIEQLCFSKPTEEMANHLRPLFITANFGGIPILKVMVDG</sequence>
<gene>
    <name evidence="1" type="ORF">ALMOND_2B015119</name>
</gene>